<dbReference type="InterPro" id="IPR016181">
    <property type="entry name" value="Acyl_CoA_acyltransferase"/>
</dbReference>
<accession>A0AAD7TXC6</accession>
<reference evidence="2" key="1">
    <citation type="submission" date="2022-11" db="EMBL/GenBank/DDBJ databases">
        <title>Genome Sequence of Cubamyces cubensis.</title>
        <authorList>
            <person name="Buettner E."/>
        </authorList>
    </citation>
    <scope>NUCLEOTIDE SEQUENCE</scope>
    <source>
        <strain evidence="2">MPL-01</strain>
    </source>
</reference>
<feature type="domain" description="N-acetyltransferase" evidence="1">
    <location>
        <begin position="100"/>
        <end position="160"/>
    </location>
</feature>
<sequence length="204" mass="23198">MVHIAVRKLVDPTDEQVETAVRILSNTFQDDVGMSSFSGGSSRVQRDIYRRTIKACLARGEVYFGLVDDEPHGVAALIGPGVDWAFYEQDDFTRDLSSYLKEWYTCHYAPVYEDLYRAAFTAGQRARRDAWNLKFLAVEPAYQSKGLGRALLRAICQRCRLFVELIHPPSLLSSSSLRHPSFRLLIRQAEFTPVLHLAPYTPLL</sequence>
<dbReference type="Pfam" id="PF00583">
    <property type="entry name" value="Acetyltransf_1"/>
    <property type="match status" value="1"/>
</dbReference>
<dbReference type="AlphaFoldDB" id="A0AAD7TXC6"/>
<gene>
    <name evidence="2" type="ORF">ONZ51_g3944</name>
</gene>
<comment type="caution">
    <text evidence="2">The sequence shown here is derived from an EMBL/GenBank/DDBJ whole genome shotgun (WGS) entry which is preliminary data.</text>
</comment>
<organism evidence="2 3">
    <name type="scientific">Trametes cubensis</name>
    <dbReference type="NCBI Taxonomy" id="1111947"/>
    <lineage>
        <taxon>Eukaryota</taxon>
        <taxon>Fungi</taxon>
        <taxon>Dikarya</taxon>
        <taxon>Basidiomycota</taxon>
        <taxon>Agaricomycotina</taxon>
        <taxon>Agaricomycetes</taxon>
        <taxon>Polyporales</taxon>
        <taxon>Polyporaceae</taxon>
        <taxon>Trametes</taxon>
    </lineage>
</organism>
<dbReference type="InterPro" id="IPR000182">
    <property type="entry name" value="GNAT_dom"/>
</dbReference>
<evidence type="ECO:0000313" key="2">
    <source>
        <dbReference type="EMBL" id="KAJ8487832.1"/>
    </source>
</evidence>
<dbReference type="Proteomes" id="UP001215151">
    <property type="component" value="Unassembled WGS sequence"/>
</dbReference>
<dbReference type="CDD" id="cd04301">
    <property type="entry name" value="NAT_SF"/>
    <property type="match status" value="1"/>
</dbReference>
<dbReference type="SUPFAM" id="SSF55729">
    <property type="entry name" value="Acyl-CoA N-acyltransferases (Nat)"/>
    <property type="match status" value="1"/>
</dbReference>
<dbReference type="EMBL" id="JAPEVG010000072">
    <property type="protein sequence ID" value="KAJ8487832.1"/>
    <property type="molecule type" value="Genomic_DNA"/>
</dbReference>
<keyword evidence="3" id="KW-1185">Reference proteome</keyword>
<evidence type="ECO:0000259" key="1">
    <source>
        <dbReference type="Pfam" id="PF00583"/>
    </source>
</evidence>
<proteinExistence type="predicted"/>
<protein>
    <recommendedName>
        <fullName evidence="1">N-acetyltransferase domain-containing protein</fullName>
    </recommendedName>
</protein>
<evidence type="ECO:0000313" key="3">
    <source>
        <dbReference type="Proteomes" id="UP001215151"/>
    </source>
</evidence>
<name>A0AAD7TXC6_9APHY</name>
<dbReference type="Gene3D" id="3.40.630.30">
    <property type="match status" value="1"/>
</dbReference>
<dbReference type="GO" id="GO:0016747">
    <property type="term" value="F:acyltransferase activity, transferring groups other than amino-acyl groups"/>
    <property type="evidence" value="ECO:0007669"/>
    <property type="project" value="InterPro"/>
</dbReference>